<dbReference type="GO" id="GO:0008017">
    <property type="term" value="F:microtubule binding"/>
    <property type="evidence" value="ECO:0007669"/>
    <property type="project" value="InterPro"/>
</dbReference>
<protein>
    <recommendedName>
        <fullName evidence="6">Cep57 centrosome microtubule-binding domain-containing protein</fullName>
    </recommendedName>
</protein>
<comment type="subcellular location">
    <subcellularLocation>
        <location evidence="1">Cytoplasm</location>
        <location evidence="1">Cytoskeleton</location>
        <location evidence="1">Microtubule organizing center</location>
    </subcellularLocation>
</comment>
<dbReference type="EMBL" id="JAVRRL010000086">
    <property type="protein sequence ID" value="KAK5108418.1"/>
    <property type="molecule type" value="Genomic_DNA"/>
</dbReference>
<evidence type="ECO:0000256" key="5">
    <source>
        <dbReference type="SAM" id="MobiDB-lite"/>
    </source>
</evidence>
<gene>
    <name evidence="7" type="ORF">LTR62_008305</name>
</gene>
<feature type="compositionally biased region" description="Basic and acidic residues" evidence="5">
    <location>
        <begin position="601"/>
        <end position="611"/>
    </location>
</feature>
<feature type="compositionally biased region" description="Basic and acidic residues" evidence="5">
    <location>
        <begin position="574"/>
        <end position="587"/>
    </location>
</feature>
<feature type="region of interest" description="Disordered" evidence="5">
    <location>
        <begin position="687"/>
        <end position="712"/>
    </location>
</feature>
<evidence type="ECO:0000313" key="8">
    <source>
        <dbReference type="Proteomes" id="UP001310890"/>
    </source>
</evidence>
<keyword evidence="4" id="KW-0175">Coiled coil</keyword>
<feature type="region of interest" description="Disordered" evidence="5">
    <location>
        <begin position="601"/>
        <end position="629"/>
    </location>
</feature>
<name>A0AAN7YLX2_9PEZI</name>
<evidence type="ECO:0000256" key="3">
    <source>
        <dbReference type="ARBA" id="ARBA00023212"/>
    </source>
</evidence>
<feature type="region of interest" description="Disordered" evidence="5">
    <location>
        <begin position="835"/>
        <end position="877"/>
    </location>
</feature>
<keyword evidence="3" id="KW-0206">Cytoskeleton</keyword>
<evidence type="ECO:0000256" key="1">
    <source>
        <dbReference type="ARBA" id="ARBA00004267"/>
    </source>
</evidence>
<sequence>MSHSSAKSRLFTTLKRSRNTSPTSPNIDEYATAGSFSLNNDQLINSTVNMGEDNSTRDFPLNYNEHPSYNAPSANNSGSDGSTGMSIEVGRGAKRTGGTPDQSLSGNPVFSFGNDSEYQLMYTPGGPEDPRMVAPRQGSRLSSNLLKQASVRKANGALKPSGALRRDAGAKQREFSPAVDKMTAQSNMTGQTNITGQSDMTLEVEEYEEATATFSSRNTRFTRSTYQAAPTRLSGAHVAKTTPSRPAVNNATAQAAIYTANSFMLPDLPNITELVSEVRANGSALNRSSPNGTVLHHVSAKPRTQMVTPSLPSQHSGVDNVPVTYDDKAILASLQCLQQRVAELEMEKLETSRQAEEYENDIIDLQSQLAAERRRPDSAHGSDIEESRINKARMEKTRLQASLTAAHDKLIRAKSQNSLSEASAKEAMREREELEMEVKTLTLWREQLEPMVQKLKKEKENLGLTVLRTLKQKEDAEEDVKGLEVKLEGARSDNSELRAENEHFRQGYAKLQEKHEDAKAANASLRSQVTGLMRVVEDMEAQKVGKMQQAGIQLEAQRVRNREERHQQKAMRALSKEERRQESNKKVQDFTCDSFRTKDLDLARDSSRTKDPSIVISGPPPRSRKEPRAAAVREASMKTHDVFKDMHLPGPVKETAHENENADFTVLSEFSPEEEAELRKKIEEEHMARRKSRKSQASQIVHDDTVQPGDSWISQKPMNATEQQRQFEDLHVSQPNEDEVAALLDDTLDGLPSYRSATDVAELRQKIEEEHMARRKRNNSAPETRGDDTLHSNGSGMLPRKSSLRDVNAKGDDGTGRLSLLGLGNTDPLRATKKVVVQSPHTSDGSVLPHQPDETGDLSFLSNTSRRRHRRSASEEGMTSAFIVPDITFHGSGPLPTTTELSKTCIHHNAASCTVCDPGNADITIPVPVPVTDREVPEDPDVTSATIRPSQPPPVALAKVIKNLEDEITHLKLQLHTQQERYNKHNPALSQRQRLITHSRMQRLTAEIELRSVQVYNLYDVLEGQK</sequence>
<reference evidence="7" key="1">
    <citation type="submission" date="2023-08" db="EMBL/GenBank/DDBJ databases">
        <title>Black Yeasts Isolated from many extreme environments.</title>
        <authorList>
            <person name="Coleine C."/>
            <person name="Stajich J.E."/>
            <person name="Selbmann L."/>
        </authorList>
    </citation>
    <scope>NUCLEOTIDE SEQUENCE</scope>
    <source>
        <strain evidence="7">CCFEE 5401</strain>
    </source>
</reference>
<feature type="region of interest" description="Disordered" evidence="5">
    <location>
        <begin position="771"/>
        <end position="813"/>
    </location>
</feature>
<feature type="compositionally biased region" description="Polar residues" evidence="5">
    <location>
        <begin position="1"/>
        <end position="11"/>
    </location>
</feature>
<feature type="coiled-coil region" evidence="4">
    <location>
        <begin position="466"/>
        <end position="528"/>
    </location>
</feature>
<dbReference type="InterPro" id="IPR051756">
    <property type="entry name" value="Centrosomal_MT-associated"/>
</dbReference>
<feature type="compositionally biased region" description="Polar residues" evidence="5">
    <location>
        <begin position="65"/>
        <end position="85"/>
    </location>
</feature>
<dbReference type="PANTHER" id="PTHR19336:SF9">
    <property type="entry name" value="SPINDLE POLE BODY PROTEIN PPC89"/>
    <property type="match status" value="1"/>
</dbReference>
<organism evidence="7 8">
    <name type="scientific">Meristemomyces frigidus</name>
    <dbReference type="NCBI Taxonomy" id="1508187"/>
    <lineage>
        <taxon>Eukaryota</taxon>
        <taxon>Fungi</taxon>
        <taxon>Dikarya</taxon>
        <taxon>Ascomycota</taxon>
        <taxon>Pezizomycotina</taxon>
        <taxon>Dothideomycetes</taxon>
        <taxon>Dothideomycetidae</taxon>
        <taxon>Mycosphaerellales</taxon>
        <taxon>Teratosphaeriaceae</taxon>
        <taxon>Meristemomyces</taxon>
    </lineage>
</organism>
<accession>A0AAN7YLX2</accession>
<dbReference type="Proteomes" id="UP001310890">
    <property type="component" value="Unassembled WGS sequence"/>
</dbReference>
<evidence type="ECO:0000259" key="6">
    <source>
        <dbReference type="Pfam" id="PF06657"/>
    </source>
</evidence>
<dbReference type="AlphaFoldDB" id="A0AAN7YLX2"/>
<feature type="region of interest" description="Disordered" evidence="5">
    <location>
        <begin position="369"/>
        <end position="390"/>
    </location>
</feature>
<evidence type="ECO:0000256" key="4">
    <source>
        <dbReference type="SAM" id="Coils"/>
    </source>
</evidence>
<feature type="domain" description="Cep57 centrosome microtubule-binding" evidence="6">
    <location>
        <begin position="945"/>
        <end position="1021"/>
    </location>
</feature>
<evidence type="ECO:0000313" key="7">
    <source>
        <dbReference type="EMBL" id="KAK5108418.1"/>
    </source>
</evidence>
<dbReference type="InterPro" id="IPR024957">
    <property type="entry name" value="Cep57_MT-bd_dom"/>
</dbReference>
<comment type="caution">
    <text evidence="7">The sequence shown here is derived from an EMBL/GenBank/DDBJ whole genome shotgun (WGS) entry which is preliminary data.</text>
</comment>
<proteinExistence type="predicted"/>
<feature type="compositionally biased region" description="Polar residues" evidence="5">
    <location>
        <begin position="99"/>
        <end position="108"/>
    </location>
</feature>
<keyword evidence="2" id="KW-0963">Cytoplasm</keyword>
<feature type="region of interest" description="Disordered" evidence="5">
    <location>
        <begin position="51"/>
        <end position="108"/>
    </location>
</feature>
<dbReference type="Pfam" id="PF06657">
    <property type="entry name" value="Cep57_MT_bd"/>
    <property type="match status" value="1"/>
</dbReference>
<evidence type="ECO:0000256" key="2">
    <source>
        <dbReference type="ARBA" id="ARBA00022490"/>
    </source>
</evidence>
<dbReference type="GO" id="GO:0005815">
    <property type="term" value="C:microtubule organizing center"/>
    <property type="evidence" value="ECO:0007669"/>
    <property type="project" value="UniProtKB-SubCell"/>
</dbReference>
<dbReference type="PANTHER" id="PTHR19336">
    <property type="entry name" value="UNCHARACTERIZED DUF1167"/>
    <property type="match status" value="1"/>
</dbReference>
<feature type="compositionally biased region" description="Basic and acidic residues" evidence="5">
    <location>
        <begin position="371"/>
        <end position="390"/>
    </location>
</feature>
<feature type="region of interest" description="Disordered" evidence="5">
    <location>
        <begin position="559"/>
        <end position="587"/>
    </location>
</feature>
<feature type="region of interest" description="Disordered" evidence="5">
    <location>
        <begin position="1"/>
        <end position="33"/>
    </location>
</feature>
<feature type="compositionally biased region" description="Basic and acidic residues" evidence="5">
    <location>
        <begin position="803"/>
        <end position="813"/>
    </location>
</feature>